<dbReference type="GO" id="GO:0009788">
    <property type="term" value="P:negative regulation of abscisic acid-activated signaling pathway"/>
    <property type="evidence" value="ECO:0007669"/>
    <property type="project" value="InterPro"/>
</dbReference>
<keyword evidence="3 6" id="KW-0863">Zinc-finger</keyword>
<reference evidence="8" key="1">
    <citation type="submission" date="2024-03" db="EMBL/GenBank/DDBJ databases">
        <title>WGS assembly of Saponaria officinalis var. Norfolk2.</title>
        <authorList>
            <person name="Jenkins J."/>
            <person name="Shu S."/>
            <person name="Grimwood J."/>
            <person name="Barry K."/>
            <person name="Goodstein D."/>
            <person name="Schmutz J."/>
            <person name="Leebens-Mack J."/>
            <person name="Osbourn A."/>
        </authorList>
    </citation>
    <scope>NUCLEOTIDE SEQUENCE [LARGE SCALE GENOMIC DNA]</scope>
    <source>
        <strain evidence="8">JIC</strain>
    </source>
</reference>
<evidence type="ECO:0000256" key="2">
    <source>
        <dbReference type="ARBA" id="ARBA00022723"/>
    </source>
</evidence>
<dbReference type="GO" id="GO:0008270">
    <property type="term" value="F:zinc ion binding"/>
    <property type="evidence" value="ECO:0007669"/>
    <property type="project" value="UniProtKB-KW"/>
</dbReference>
<comment type="subcellular location">
    <subcellularLocation>
        <location evidence="1">Nucleus</location>
    </subcellularLocation>
</comment>
<protein>
    <recommendedName>
        <fullName evidence="7">C2H2-type domain-containing protein</fullName>
    </recommendedName>
</protein>
<evidence type="ECO:0000256" key="6">
    <source>
        <dbReference type="PROSITE-ProRule" id="PRU00042"/>
    </source>
</evidence>
<gene>
    <name evidence="8" type="ORF">RND81_04G099100</name>
</gene>
<proteinExistence type="predicted"/>
<dbReference type="SUPFAM" id="SSF57667">
    <property type="entry name" value="beta-beta-alpha zinc fingers"/>
    <property type="match status" value="1"/>
</dbReference>
<dbReference type="PROSITE" id="PS00028">
    <property type="entry name" value="ZINC_FINGER_C2H2_1"/>
    <property type="match status" value="1"/>
</dbReference>
<dbReference type="PROSITE" id="PS50157">
    <property type="entry name" value="ZINC_FINGER_C2H2_2"/>
    <property type="match status" value="1"/>
</dbReference>
<keyword evidence="5" id="KW-0539">Nucleus</keyword>
<dbReference type="InterPro" id="IPR013087">
    <property type="entry name" value="Znf_C2H2_type"/>
</dbReference>
<dbReference type="GO" id="GO:0005634">
    <property type="term" value="C:nucleus"/>
    <property type="evidence" value="ECO:0007669"/>
    <property type="project" value="UniProtKB-SubCell"/>
</dbReference>
<dbReference type="Gene3D" id="3.30.160.60">
    <property type="entry name" value="Classic Zinc Finger"/>
    <property type="match status" value="1"/>
</dbReference>
<evidence type="ECO:0000256" key="4">
    <source>
        <dbReference type="ARBA" id="ARBA00022833"/>
    </source>
</evidence>
<dbReference type="AlphaFoldDB" id="A0AAW1LDP0"/>
<evidence type="ECO:0000256" key="1">
    <source>
        <dbReference type="ARBA" id="ARBA00004123"/>
    </source>
</evidence>
<name>A0AAW1LDP0_SAPOF</name>
<evidence type="ECO:0000313" key="8">
    <source>
        <dbReference type="EMBL" id="KAK9733893.1"/>
    </source>
</evidence>
<comment type="caution">
    <text evidence="8">The sequence shown here is derived from an EMBL/GenBank/DDBJ whole genome shotgun (WGS) entry which is preliminary data.</text>
</comment>
<dbReference type="Proteomes" id="UP001443914">
    <property type="component" value="Unassembled WGS sequence"/>
</dbReference>
<keyword evidence="4" id="KW-0862">Zinc</keyword>
<evidence type="ECO:0000313" key="9">
    <source>
        <dbReference type="Proteomes" id="UP001443914"/>
    </source>
</evidence>
<dbReference type="InterPro" id="IPR036236">
    <property type="entry name" value="Znf_C2H2_sf"/>
</dbReference>
<keyword evidence="9" id="KW-1185">Reference proteome</keyword>
<dbReference type="PANTHER" id="PTHR47287:SF15">
    <property type="entry name" value="ZINC FINGER PROTEIN 3-LIKE"/>
    <property type="match status" value="1"/>
</dbReference>
<keyword evidence="2" id="KW-0479">Metal-binding</keyword>
<sequence length="197" mass="22635">MTYKVMDKQRETTDNPEQKSQIFPCLFCSRKFYSSQALGGHQNAHKKERLAARKAKRASQFSLLNAFSPPQTMSPLFFTGNHHQNHHMGIVSNSQPPPQMYMTNHATNIAQYPTNTQFCDPFGPSGPTRFQNMVYYNGNSGSCNIDPYTSYNYVEDHEQNKVIWQRGVTYNGPNNISSMQMVHHKDRENKIDLSLHL</sequence>
<evidence type="ECO:0000259" key="7">
    <source>
        <dbReference type="PROSITE" id="PS50157"/>
    </source>
</evidence>
<feature type="domain" description="C2H2-type" evidence="7">
    <location>
        <begin position="23"/>
        <end position="50"/>
    </location>
</feature>
<dbReference type="InterPro" id="IPR044246">
    <property type="entry name" value="ZFP3-like"/>
</dbReference>
<organism evidence="8 9">
    <name type="scientific">Saponaria officinalis</name>
    <name type="common">Common soapwort</name>
    <name type="synonym">Lychnis saponaria</name>
    <dbReference type="NCBI Taxonomy" id="3572"/>
    <lineage>
        <taxon>Eukaryota</taxon>
        <taxon>Viridiplantae</taxon>
        <taxon>Streptophyta</taxon>
        <taxon>Embryophyta</taxon>
        <taxon>Tracheophyta</taxon>
        <taxon>Spermatophyta</taxon>
        <taxon>Magnoliopsida</taxon>
        <taxon>eudicotyledons</taxon>
        <taxon>Gunneridae</taxon>
        <taxon>Pentapetalae</taxon>
        <taxon>Caryophyllales</taxon>
        <taxon>Caryophyllaceae</taxon>
        <taxon>Caryophylleae</taxon>
        <taxon>Saponaria</taxon>
    </lineage>
</organism>
<evidence type="ECO:0000256" key="5">
    <source>
        <dbReference type="ARBA" id="ARBA00023242"/>
    </source>
</evidence>
<evidence type="ECO:0000256" key="3">
    <source>
        <dbReference type="ARBA" id="ARBA00022771"/>
    </source>
</evidence>
<accession>A0AAW1LDP0</accession>
<dbReference type="EMBL" id="JBDFQZ010000004">
    <property type="protein sequence ID" value="KAK9733893.1"/>
    <property type="molecule type" value="Genomic_DNA"/>
</dbReference>
<dbReference type="PANTHER" id="PTHR47287">
    <property type="entry name" value="C2H2 AND C2HC ZINC FINGERS SUPERFAMILY PROTEIN"/>
    <property type="match status" value="1"/>
</dbReference>